<comment type="caution">
    <text evidence="4">The sequence shown here is derived from an EMBL/GenBank/DDBJ whole genome shotgun (WGS) entry which is preliminary data.</text>
</comment>
<dbReference type="InterPro" id="IPR036388">
    <property type="entry name" value="WH-like_DNA-bd_sf"/>
</dbReference>
<feature type="domain" description="Plasmid replication protein C N-terminal" evidence="2">
    <location>
        <begin position="13"/>
        <end position="184"/>
    </location>
</feature>
<evidence type="ECO:0000259" key="3">
    <source>
        <dbReference type="Pfam" id="PF11800"/>
    </source>
</evidence>
<proteinExistence type="predicted"/>
<dbReference type="Gene3D" id="1.10.10.10">
    <property type="entry name" value="Winged helix-like DNA-binding domain superfamily/Winged helix DNA-binding domain"/>
    <property type="match status" value="1"/>
</dbReference>
<dbReference type="Proteomes" id="UP000035017">
    <property type="component" value="Unassembled WGS sequence"/>
</dbReference>
<dbReference type="Pfam" id="PF03428">
    <property type="entry name" value="RP-C"/>
    <property type="match status" value="1"/>
</dbReference>
<protein>
    <submittedName>
        <fullName evidence="4">Uncharacterized protein</fullName>
    </submittedName>
</protein>
<gene>
    <name evidence="4" type="ORF">RU07_06495</name>
</gene>
<organism evidence="4 5">
    <name type="scientific">Agrobacterium tumefaciens</name>
    <dbReference type="NCBI Taxonomy" id="358"/>
    <lineage>
        <taxon>Bacteria</taxon>
        <taxon>Pseudomonadati</taxon>
        <taxon>Pseudomonadota</taxon>
        <taxon>Alphaproteobacteria</taxon>
        <taxon>Hyphomicrobiales</taxon>
        <taxon>Rhizobiaceae</taxon>
        <taxon>Rhizobium/Agrobacterium group</taxon>
        <taxon>Agrobacterium</taxon>
        <taxon>Agrobacterium tumefaciens complex</taxon>
    </lineage>
</organism>
<name>A0A0D0L1U8_AGRTU</name>
<evidence type="ECO:0000256" key="1">
    <source>
        <dbReference type="SAM" id="MobiDB-lite"/>
    </source>
</evidence>
<dbReference type="AlphaFoldDB" id="A0A0D0L1U8"/>
<dbReference type="InterPro" id="IPR021760">
    <property type="entry name" value="RepC_C"/>
</dbReference>
<dbReference type="NCBIfam" id="NF040974">
    <property type="entry name" value="RepABC_RepC"/>
    <property type="match status" value="1"/>
</dbReference>
<dbReference type="OrthoDB" id="7488837at2"/>
<dbReference type="Pfam" id="PF11800">
    <property type="entry name" value="RP-C_C"/>
    <property type="match status" value="1"/>
</dbReference>
<dbReference type="InterPro" id="IPR047611">
    <property type="entry name" value="RepABC_RepC"/>
</dbReference>
<reference evidence="4 5" key="1">
    <citation type="submission" date="2014-12" db="EMBL/GenBank/DDBJ databases">
        <title>16Stimator: statistical estimation of ribosomal gene copy numbers from draft genome assemblies.</title>
        <authorList>
            <person name="Perisin M.A."/>
            <person name="Vetter M."/>
            <person name="Gilbert J.A."/>
            <person name="Bergelson J."/>
        </authorList>
    </citation>
    <scope>NUCLEOTIDE SEQUENCE [LARGE SCALE GENOMIC DNA]</scope>
    <source>
        <strain evidence="4 5">MEJ076</strain>
    </source>
</reference>
<dbReference type="InterPro" id="IPR005090">
    <property type="entry name" value="RepC_N"/>
</dbReference>
<dbReference type="NCBIfam" id="NF010396">
    <property type="entry name" value="PRK13824.1"/>
    <property type="match status" value="1"/>
</dbReference>
<evidence type="ECO:0000313" key="5">
    <source>
        <dbReference type="Proteomes" id="UP000035017"/>
    </source>
</evidence>
<dbReference type="EMBL" id="JXQV01000006">
    <property type="protein sequence ID" value="KIQ03665.1"/>
    <property type="molecule type" value="Genomic_DNA"/>
</dbReference>
<evidence type="ECO:0000259" key="2">
    <source>
        <dbReference type="Pfam" id="PF03428"/>
    </source>
</evidence>
<feature type="compositionally biased region" description="Basic and acidic residues" evidence="1">
    <location>
        <begin position="285"/>
        <end position="298"/>
    </location>
</feature>
<evidence type="ECO:0000313" key="4">
    <source>
        <dbReference type="EMBL" id="KIQ03665.1"/>
    </source>
</evidence>
<accession>A0A0D0L1U8</accession>
<feature type="domain" description="Plasmid replication protein C C-terminal" evidence="3">
    <location>
        <begin position="310"/>
        <end position="409"/>
    </location>
</feature>
<feature type="region of interest" description="Disordered" evidence="1">
    <location>
        <begin position="271"/>
        <end position="298"/>
    </location>
</feature>
<sequence length="422" mass="47045">MNSDIVTTSFGRRRGSLGHLASQFASRTVNPNRSIDKWKLFRAICEARPMLGITDRSLAVLNALISFYPKAELCEENGLVVFPSNQQLSLRAHGMPEQTLRRHLATLIDAGLILRKDSPNGKRYARKDRSGTISDAYGFSLAPLINRADEIQSIATQVIEERLYLQSLRDKISICRRDIIRFSEIAIEEQAAGNWEQVQQRYLALKSTLNRKSTATHLTLVLDTLTEMRQEMANWLENHIENQKICANAYQNERLIQSSESESLFETTAVDDTGHKQPTPPAEPKAAENVEQKPCGEKTTEKAISEGFDLQTVIKACPEIALYGPNGAIRSWHEMKQATSVVRTMLSISQSAYDEAEKAMGIPVATTIIACILEKSATIQSPGGYLRNLTEKALSKQFSIKPMLMALLRARLSPASSQYAMS</sequence>